<dbReference type="RefSeq" id="XP_058336556.1">
    <property type="nucleotide sequence ID" value="XM_058492675.1"/>
</dbReference>
<evidence type="ECO:0000313" key="9">
    <source>
        <dbReference type="EMBL" id="KAJ8651642.1"/>
    </source>
</evidence>
<feature type="compositionally biased region" description="Basic and acidic residues" evidence="6">
    <location>
        <begin position="458"/>
        <end position="467"/>
    </location>
</feature>
<feature type="compositionally biased region" description="Basic and acidic residues" evidence="6">
    <location>
        <begin position="75"/>
        <end position="105"/>
    </location>
</feature>
<dbReference type="Gene3D" id="3.30.420.10">
    <property type="entry name" value="Ribonuclease H-like superfamily/Ribonuclease H"/>
    <property type="match status" value="1"/>
</dbReference>
<dbReference type="PANTHER" id="PTHR37984:SF5">
    <property type="entry name" value="PROTEIN NYNRIN-LIKE"/>
    <property type="match status" value="1"/>
</dbReference>
<keyword evidence="4" id="KW-0378">Hydrolase</keyword>
<feature type="compositionally biased region" description="Acidic residues" evidence="6">
    <location>
        <begin position="418"/>
        <end position="431"/>
    </location>
</feature>
<dbReference type="FunFam" id="3.30.70.270:FF:000020">
    <property type="entry name" value="Transposon Tf2-6 polyprotein-like Protein"/>
    <property type="match status" value="1"/>
</dbReference>
<feature type="domain" description="Integrase catalytic" evidence="8">
    <location>
        <begin position="1214"/>
        <end position="1378"/>
    </location>
</feature>
<name>A0AAD7UQD9_9FUNG</name>
<feature type="region of interest" description="Disordered" evidence="6">
    <location>
        <begin position="1"/>
        <end position="109"/>
    </location>
</feature>
<dbReference type="Pfam" id="PF00665">
    <property type="entry name" value="rve"/>
    <property type="match status" value="1"/>
</dbReference>
<dbReference type="PROSITE" id="PS50878">
    <property type="entry name" value="RT_POL"/>
    <property type="match status" value="1"/>
</dbReference>
<keyword evidence="4" id="KW-0255">Endonuclease</keyword>
<dbReference type="EMBL" id="JARTCD010000158">
    <property type="protein sequence ID" value="KAJ8651642.1"/>
    <property type="molecule type" value="Genomic_DNA"/>
</dbReference>
<dbReference type="CDD" id="cd01647">
    <property type="entry name" value="RT_LTR"/>
    <property type="match status" value="1"/>
</dbReference>
<keyword evidence="1" id="KW-0808">Transferase</keyword>
<feature type="compositionally biased region" description="Polar residues" evidence="6">
    <location>
        <begin position="1565"/>
        <end position="1576"/>
    </location>
</feature>
<evidence type="ECO:0000256" key="2">
    <source>
        <dbReference type="ARBA" id="ARBA00022695"/>
    </source>
</evidence>
<dbReference type="GO" id="GO:0005634">
    <property type="term" value="C:nucleus"/>
    <property type="evidence" value="ECO:0007669"/>
    <property type="project" value="UniProtKB-ARBA"/>
</dbReference>
<dbReference type="SUPFAM" id="SSF53098">
    <property type="entry name" value="Ribonuclease H-like"/>
    <property type="match status" value="1"/>
</dbReference>
<feature type="region of interest" description="Disordered" evidence="6">
    <location>
        <begin position="402"/>
        <end position="471"/>
    </location>
</feature>
<protein>
    <recommendedName>
        <fullName evidence="11">Reverse transcriptase</fullName>
    </recommendedName>
</protein>
<keyword evidence="10" id="KW-1185">Reference proteome</keyword>
<evidence type="ECO:0000313" key="10">
    <source>
        <dbReference type="Proteomes" id="UP001234581"/>
    </source>
</evidence>
<dbReference type="Pfam" id="PF00078">
    <property type="entry name" value="RVT_1"/>
    <property type="match status" value="1"/>
</dbReference>
<keyword evidence="2" id="KW-0548">Nucleotidyltransferase</keyword>
<dbReference type="GO" id="GO:0004519">
    <property type="term" value="F:endonuclease activity"/>
    <property type="evidence" value="ECO:0007669"/>
    <property type="project" value="UniProtKB-KW"/>
</dbReference>
<evidence type="ECO:0000259" key="7">
    <source>
        <dbReference type="PROSITE" id="PS50878"/>
    </source>
</evidence>
<keyword evidence="3" id="KW-0540">Nuclease</keyword>
<feature type="compositionally biased region" description="Basic residues" evidence="6">
    <location>
        <begin position="437"/>
        <end position="451"/>
    </location>
</feature>
<comment type="caution">
    <text evidence="9">The sequence shown here is derived from an EMBL/GenBank/DDBJ whole genome shotgun (WGS) entry which is preliminary data.</text>
</comment>
<dbReference type="InterPro" id="IPR021109">
    <property type="entry name" value="Peptidase_aspartic_dom_sf"/>
</dbReference>
<dbReference type="PROSITE" id="PS50994">
    <property type="entry name" value="INTEGRASE"/>
    <property type="match status" value="1"/>
</dbReference>
<evidence type="ECO:0008006" key="11">
    <source>
        <dbReference type="Google" id="ProtNLM"/>
    </source>
</evidence>
<evidence type="ECO:0000259" key="8">
    <source>
        <dbReference type="PROSITE" id="PS50994"/>
    </source>
</evidence>
<evidence type="ECO:0000256" key="3">
    <source>
        <dbReference type="ARBA" id="ARBA00022722"/>
    </source>
</evidence>
<organism evidence="9 10">
    <name type="scientific">Lichtheimia ornata</name>
    <dbReference type="NCBI Taxonomy" id="688661"/>
    <lineage>
        <taxon>Eukaryota</taxon>
        <taxon>Fungi</taxon>
        <taxon>Fungi incertae sedis</taxon>
        <taxon>Mucoromycota</taxon>
        <taxon>Mucoromycotina</taxon>
        <taxon>Mucoromycetes</taxon>
        <taxon>Mucorales</taxon>
        <taxon>Lichtheimiaceae</taxon>
        <taxon>Lichtheimia</taxon>
    </lineage>
</organism>
<dbReference type="SUPFAM" id="SSF50630">
    <property type="entry name" value="Acid proteases"/>
    <property type="match status" value="1"/>
</dbReference>
<feature type="domain" description="Reverse transcriptase" evidence="7">
    <location>
        <begin position="783"/>
        <end position="966"/>
    </location>
</feature>
<dbReference type="InterPro" id="IPR012337">
    <property type="entry name" value="RNaseH-like_sf"/>
</dbReference>
<feature type="compositionally biased region" description="Basic and acidic residues" evidence="6">
    <location>
        <begin position="1541"/>
        <end position="1552"/>
    </location>
</feature>
<evidence type="ECO:0000256" key="4">
    <source>
        <dbReference type="ARBA" id="ARBA00022759"/>
    </source>
</evidence>
<feature type="compositionally biased region" description="Basic residues" evidence="6">
    <location>
        <begin position="1553"/>
        <end position="1563"/>
    </location>
</feature>
<dbReference type="Gene3D" id="2.40.70.10">
    <property type="entry name" value="Acid Proteases"/>
    <property type="match status" value="1"/>
</dbReference>
<dbReference type="Gene3D" id="3.30.70.270">
    <property type="match status" value="2"/>
</dbReference>
<evidence type="ECO:0000256" key="1">
    <source>
        <dbReference type="ARBA" id="ARBA00022679"/>
    </source>
</evidence>
<dbReference type="GO" id="GO:0003676">
    <property type="term" value="F:nucleic acid binding"/>
    <property type="evidence" value="ECO:0007669"/>
    <property type="project" value="InterPro"/>
</dbReference>
<dbReference type="InterPro" id="IPR050951">
    <property type="entry name" value="Retrovirus_Pol_polyprotein"/>
</dbReference>
<dbReference type="Proteomes" id="UP001234581">
    <property type="component" value="Unassembled WGS sequence"/>
</dbReference>
<proteinExistence type="predicted"/>
<gene>
    <name evidence="9" type="ORF">O0I10_012788</name>
</gene>
<dbReference type="GO" id="GO:0016779">
    <property type="term" value="F:nucleotidyltransferase activity"/>
    <property type="evidence" value="ECO:0007669"/>
    <property type="project" value="UniProtKB-KW"/>
</dbReference>
<reference evidence="9 10" key="1">
    <citation type="submission" date="2023-03" db="EMBL/GenBank/DDBJ databases">
        <title>Genome sequence of Lichtheimia ornata CBS 291.66.</title>
        <authorList>
            <person name="Mohabir J.T."/>
            <person name="Shea T.P."/>
            <person name="Kurbessoian T."/>
            <person name="Berby B."/>
            <person name="Fontaine J."/>
            <person name="Livny J."/>
            <person name="Gnirke A."/>
            <person name="Stajich J.E."/>
            <person name="Cuomo C.A."/>
        </authorList>
    </citation>
    <scope>NUCLEOTIDE SEQUENCE [LARGE SCALE GENOMIC DNA]</scope>
    <source>
        <strain evidence="9">CBS 291.66</strain>
    </source>
</reference>
<evidence type="ECO:0000256" key="5">
    <source>
        <dbReference type="ARBA" id="ARBA00023268"/>
    </source>
</evidence>
<accession>A0AAD7UQD9</accession>
<sequence length="1596" mass="182013">MSLNPITKTNNNNQKSKSKGKAVDKGPAQRALQDDNASQKDDGNTTDDHEGDVNMDEASDKDDGNAIEEEEKEDDSGKSPEKEKDRGKSPEKDEGSGSKPSKDPDSLSEFEIGDSFMDLDDDDHYMIKTEEELEAILAHGKRITKGMLGRGNPVAVSLAYCRQEVARCEDEIEEGITTLTLAEVEQINKEKEDFERRIDILMKSSKKASSDAEKAKTPSLGSIVKNVTAFLAGMPPLQVKGDGQAKHKTKMPKFTTIDLFYDEFEMYLECHDVPVEDHWEIIDVNNVETYEQLKEVLLPFYTSEYEELYHLLHIRYLTQKKLQLDLRNFAIHLQQYARQHHIDDDKTLLLDFLRNIEVKYRKACWDAVMDHRKKHKMWPNMLDMICHASEIQDALRMSKTTDRSKSWNSLGEYPHGSDDEDEAQATDEESEVERAPSKKRKRTRRSQKPKKTTPSGQKPKDKQDNHTCKLHGAVGHSTDDCITIKKAKKRFENPCHFCYADEYVKGKHFCTQMAKHNEEKDAERNQYQAKFIQLKRQNLLRSIDDHELMNTPSKNDKKQCKKETIYVRGLAKENADQSILLPIVVQDIETMALLDTGCSHSLVDKAFAKANKFHITPTTGSFTLAVDGMTAQRTGSIQNVKVTYGDRKFEHTFELIDLPDPKVPIYAGMDILSKMGIGITGLNSAWPSIIAPSEVDSTVVDPQKEEPNNSPAGTDAERKIFFDRIEPLIIKNKQIPTTSFCTLPESVVRLDTGDAPPVHKRQYPIAVAMQPILQETIDRWLHDGTIEEAPADSKWNSPLTFAPKKDAYGKYTGKRPCLDPRGINNLIQDDTHPLPLICDIFNSLDGAQVFTTLDLKSAFHRFEIHPDDRHKTTFTVGRQRYMFRGCPFGLKPISSKFQRVMDIIFKPMEAFVLCFVDDIVIFSKNMEHHVEHVARAIQALTKVNLILNAEKCHFAQQSVYLLGFCVSAAGRSLDPRKLTNIQNWPIPQTGKDIQRFLGVINYFREHIPNVSTITAPLDELRNQDKLHSLWTDCHTDAFNALQNILTSTPILRYPNLDHPFSVATDASNVGIGAVLYQVIDGETRHISFMARSLSKSQRNYSTTKRELLAVVYALEKFHTYLWGNKFTLYTDHRALTYLHTQRVANSMMVGWLDSILSYNFEVVHLHGLDNILPDQLSRLFPTAKELEGGNDGDIAIRAVDANQSTSQEVDLDQMFEPPEEERKQLLIQYHLFGHFGAKAIVKALHADVMVDICTRYCVLRPIPNKQSDTIVKALIQVFGDYGFPRYLQSDNGTEFVNQLVKKLSEATGFDHRLVTPYHPRANGVAERWVQTSVKTLRKLIKGAVKDWDMFVPAMQLSINAKFSERHESAPYTLMFARKMNTFDDYRSEEDFRPMTNEELQDRLDTMEKVVFPAINKKVLAVLDAQKKSFDKKHVLVDFPVNSEVVIVVPKAERSKLDTPHDGPFRVAMKTKGGSYELMDSKGNILERNYAPSQLKLISQDYDLPCDDMYTVDRIMEHKKVPPESSFTNVQSIHDYWKSIEQEPEQKLKEKGTNKTKKTKRGNKRPQSQNSVAGQNQSRKRKQQPPMPSMRKSPRFQ</sequence>
<dbReference type="InterPro" id="IPR043502">
    <property type="entry name" value="DNA/RNA_pol_sf"/>
</dbReference>
<dbReference type="InterPro" id="IPR000477">
    <property type="entry name" value="RT_dom"/>
</dbReference>
<dbReference type="CDD" id="cd00303">
    <property type="entry name" value="retropepsin_like"/>
    <property type="match status" value="1"/>
</dbReference>
<dbReference type="GO" id="GO:0015074">
    <property type="term" value="P:DNA integration"/>
    <property type="evidence" value="ECO:0007669"/>
    <property type="project" value="InterPro"/>
</dbReference>
<feature type="compositionally biased region" description="Acidic residues" evidence="6">
    <location>
        <begin position="53"/>
        <end position="74"/>
    </location>
</feature>
<dbReference type="SUPFAM" id="SSF56672">
    <property type="entry name" value="DNA/RNA polymerases"/>
    <property type="match status" value="1"/>
</dbReference>
<dbReference type="InterPro" id="IPR043128">
    <property type="entry name" value="Rev_trsase/Diguanyl_cyclase"/>
</dbReference>
<dbReference type="Pfam" id="PF17919">
    <property type="entry name" value="RT_RNaseH_2"/>
    <property type="match status" value="1"/>
</dbReference>
<dbReference type="InterPro" id="IPR041577">
    <property type="entry name" value="RT_RNaseH_2"/>
</dbReference>
<dbReference type="CDD" id="cd09274">
    <property type="entry name" value="RNase_HI_RT_Ty3"/>
    <property type="match status" value="1"/>
</dbReference>
<evidence type="ECO:0000256" key="6">
    <source>
        <dbReference type="SAM" id="MobiDB-lite"/>
    </source>
</evidence>
<keyword evidence="5" id="KW-0511">Multifunctional enzyme</keyword>
<dbReference type="InterPro" id="IPR001584">
    <property type="entry name" value="Integrase_cat-core"/>
</dbReference>
<dbReference type="InterPro" id="IPR036397">
    <property type="entry name" value="RNaseH_sf"/>
</dbReference>
<dbReference type="PANTHER" id="PTHR37984">
    <property type="entry name" value="PROTEIN CBG26694"/>
    <property type="match status" value="1"/>
</dbReference>
<dbReference type="GeneID" id="83220122"/>
<feature type="compositionally biased region" description="Basic and acidic residues" evidence="6">
    <location>
        <begin position="37"/>
        <end position="52"/>
    </location>
</feature>
<dbReference type="Gene3D" id="3.10.10.10">
    <property type="entry name" value="HIV Type 1 Reverse Transcriptase, subunit A, domain 1"/>
    <property type="match status" value="1"/>
</dbReference>
<feature type="region of interest" description="Disordered" evidence="6">
    <location>
        <begin position="1541"/>
        <end position="1596"/>
    </location>
</feature>